<protein>
    <submittedName>
        <fullName evidence="1">Uncharacterized protein</fullName>
    </submittedName>
</protein>
<accession>A0A3D8QL14</accession>
<keyword evidence="2" id="KW-1185">Reference proteome</keyword>
<sequence length="106" mass="12003">MGLKVTISDPAEGTNDIRKRYLDRASLFFEARGNSGQLATNYEFVRAIVPRLAEPEFVQEVDVFSTEDLANVYSMENRAADLDFSYRTNQRPEGAEFKRGLMSTAE</sequence>
<dbReference type="Proteomes" id="UP000256328">
    <property type="component" value="Unassembled WGS sequence"/>
</dbReference>
<proteinExistence type="predicted"/>
<gene>
    <name evidence="1" type="ORF">BP5796_10781</name>
</gene>
<evidence type="ECO:0000313" key="1">
    <source>
        <dbReference type="EMBL" id="RDW62479.1"/>
    </source>
</evidence>
<organism evidence="1 2">
    <name type="scientific">Coleophoma crateriformis</name>
    <dbReference type="NCBI Taxonomy" id="565419"/>
    <lineage>
        <taxon>Eukaryota</taxon>
        <taxon>Fungi</taxon>
        <taxon>Dikarya</taxon>
        <taxon>Ascomycota</taxon>
        <taxon>Pezizomycotina</taxon>
        <taxon>Leotiomycetes</taxon>
        <taxon>Helotiales</taxon>
        <taxon>Dermateaceae</taxon>
        <taxon>Coleophoma</taxon>
    </lineage>
</organism>
<dbReference type="EMBL" id="PDLN01000017">
    <property type="protein sequence ID" value="RDW62479.1"/>
    <property type="molecule type" value="Genomic_DNA"/>
</dbReference>
<dbReference type="AlphaFoldDB" id="A0A3D8QL14"/>
<reference evidence="1 2" key="1">
    <citation type="journal article" date="2018" name="IMA Fungus">
        <title>IMA Genome-F 9: Draft genome sequence of Annulohypoxylon stygium, Aspergillus mulundensis, Berkeleyomyces basicola (syn. Thielaviopsis basicola), Ceratocystis smalleyi, two Cercospora beticola strains, Coleophoma cylindrospora, Fusarium fracticaudum, Phialophora cf. hyalina, and Morchella septimelata.</title>
        <authorList>
            <person name="Wingfield B.D."/>
            <person name="Bills G.F."/>
            <person name="Dong Y."/>
            <person name="Huang W."/>
            <person name="Nel W.J."/>
            <person name="Swalarsk-Parry B.S."/>
            <person name="Vaghefi N."/>
            <person name="Wilken P.M."/>
            <person name="An Z."/>
            <person name="de Beer Z.W."/>
            <person name="De Vos L."/>
            <person name="Chen L."/>
            <person name="Duong T.A."/>
            <person name="Gao Y."/>
            <person name="Hammerbacher A."/>
            <person name="Kikkert J.R."/>
            <person name="Li Y."/>
            <person name="Li H."/>
            <person name="Li K."/>
            <person name="Li Q."/>
            <person name="Liu X."/>
            <person name="Ma X."/>
            <person name="Naidoo K."/>
            <person name="Pethybridge S.J."/>
            <person name="Sun J."/>
            <person name="Steenkamp E.T."/>
            <person name="van der Nest M.A."/>
            <person name="van Wyk S."/>
            <person name="Wingfield M.J."/>
            <person name="Xiong C."/>
            <person name="Yue Q."/>
            <person name="Zhang X."/>
        </authorList>
    </citation>
    <scope>NUCLEOTIDE SEQUENCE [LARGE SCALE GENOMIC DNA]</scope>
    <source>
        <strain evidence="1 2">BP5796</strain>
    </source>
</reference>
<comment type="caution">
    <text evidence="1">The sequence shown here is derived from an EMBL/GenBank/DDBJ whole genome shotgun (WGS) entry which is preliminary data.</text>
</comment>
<name>A0A3D8QL14_9HELO</name>
<evidence type="ECO:0000313" key="2">
    <source>
        <dbReference type="Proteomes" id="UP000256328"/>
    </source>
</evidence>
<dbReference type="OrthoDB" id="2021159at2759"/>